<name>A0A1I6LXL3_9EURY</name>
<dbReference type="STRING" id="767519.SAMN05216559_3361"/>
<accession>A0A1I6LXL3</accession>
<dbReference type="AlphaFoldDB" id="A0A1I6LXL3"/>
<sequence length="58" mass="6320">MCVTVSAVIEEFDLPCAECGHELVRTIVDDLGTDTDVTVADCPNCGSRYYPRGALERL</sequence>
<reference evidence="1 2" key="1">
    <citation type="submission" date="2016-10" db="EMBL/GenBank/DDBJ databases">
        <authorList>
            <person name="de Groot N.N."/>
        </authorList>
    </citation>
    <scope>NUCLEOTIDE SEQUENCE [LARGE SCALE GENOMIC DNA]</scope>
    <source>
        <strain evidence="1 2">CGMCC 1.10457</strain>
    </source>
</reference>
<gene>
    <name evidence="1" type="ORF">SAMN05216559_3361</name>
</gene>
<evidence type="ECO:0000313" key="2">
    <source>
        <dbReference type="Proteomes" id="UP000199062"/>
    </source>
</evidence>
<dbReference type="EMBL" id="FOZK01000003">
    <property type="protein sequence ID" value="SFS08138.1"/>
    <property type="molecule type" value="Genomic_DNA"/>
</dbReference>
<dbReference type="Proteomes" id="UP000199062">
    <property type="component" value="Unassembled WGS sequence"/>
</dbReference>
<protein>
    <submittedName>
        <fullName evidence="1">Uncharacterized protein</fullName>
    </submittedName>
</protein>
<proteinExistence type="predicted"/>
<keyword evidence="2" id="KW-1185">Reference proteome</keyword>
<organism evidence="1 2">
    <name type="scientific">Halomicrobium zhouii</name>
    <dbReference type="NCBI Taxonomy" id="767519"/>
    <lineage>
        <taxon>Archaea</taxon>
        <taxon>Methanobacteriati</taxon>
        <taxon>Methanobacteriota</taxon>
        <taxon>Stenosarchaea group</taxon>
        <taxon>Halobacteria</taxon>
        <taxon>Halobacteriales</taxon>
        <taxon>Haloarculaceae</taxon>
        <taxon>Halomicrobium</taxon>
    </lineage>
</organism>
<evidence type="ECO:0000313" key="1">
    <source>
        <dbReference type="EMBL" id="SFS08138.1"/>
    </source>
</evidence>